<evidence type="ECO:0000256" key="2">
    <source>
        <dbReference type="ARBA" id="ARBA00022692"/>
    </source>
</evidence>
<dbReference type="Proteomes" id="UP001140206">
    <property type="component" value="Chromosome 1"/>
</dbReference>
<keyword evidence="4 9" id="KW-1133">Transmembrane helix</keyword>
<evidence type="ECO:0000256" key="7">
    <source>
        <dbReference type="PROSITE-ProRule" id="PRU00023"/>
    </source>
</evidence>
<keyword evidence="2 9" id="KW-0812">Transmembrane</keyword>
<dbReference type="Pfam" id="PF13962">
    <property type="entry name" value="PGG"/>
    <property type="match status" value="1"/>
</dbReference>
<dbReference type="SMART" id="SM00248">
    <property type="entry name" value="ANK"/>
    <property type="match status" value="8"/>
</dbReference>
<gene>
    <name evidence="11" type="ORF">LUZ62_015062</name>
</gene>
<feature type="region of interest" description="Disordered" evidence="8">
    <location>
        <begin position="1"/>
        <end position="30"/>
    </location>
</feature>
<evidence type="ECO:0000256" key="4">
    <source>
        <dbReference type="ARBA" id="ARBA00022989"/>
    </source>
</evidence>
<evidence type="ECO:0000259" key="10">
    <source>
        <dbReference type="Pfam" id="PF13962"/>
    </source>
</evidence>
<dbReference type="GO" id="GO:0005886">
    <property type="term" value="C:plasma membrane"/>
    <property type="evidence" value="ECO:0007669"/>
    <property type="project" value="TreeGrafter"/>
</dbReference>
<feature type="transmembrane region" description="Helical" evidence="9">
    <location>
        <begin position="590"/>
        <end position="609"/>
    </location>
</feature>
<evidence type="ECO:0000313" key="11">
    <source>
        <dbReference type="EMBL" id="KAJ4802496.1"/>
    </source>
</evidence>
<dbReference type="Pfam" id="PF12796">
    <property type="entry name" value="Ank_2"/>
    <property type="match status" value="2"/>
</dbReference>
<dbReference type="PANTHER" id="PTHR24186:SF54">
    <property type="entry name" value="PGG DOMAIN-CONTAINING PROTEIN"/>
    <property type="match status" value="1"/>
</dbReference>
<proteinExistence type="predicted"/>
<keyword evidence="12" id="KW-1185">Reference proteome</keyword>
<evidence type="ECO:0000256" key="8">
    <source>
        <dbReference type="SAM" id="MobiDB-lite"/>
    </source>
</evidence>
<evidence type="ECO:0000313" key="12">
    <source>
        <dbReference type="Proteomes" id="UP001140206"/>
    </source>
</evidence>
<evidence type="ECO:0000256" key="5">
    <source>
        <dbReference type="ARBA" id="ARBA00023043"/>
    </source>
</evidence>
<feature type="transmembrane region" description="Helical" evidence="9">
    <location>
        <begin position="615"/>
        <end position="639"/>
    </location>
</feature>
<evidence type="ECO:0000256" key="3">
    <source>
        <dbReference type="ARBA" id="ARBA00022737"/>
    </source>
</evidence>
<evidence type="ECO:0000256" key="1">
    <source>
        <dbReference type="ARBA" id="ARBA00004141"/>
    </source>
</evidence>
<keyword evidence="3" id="KW-0677">Repeat</keyword>
<feature type="transmembrane region" description="Helical" evidence="9">
    <location>
        <begin position="547"/>
        <end position="569"/>
    </location>
</feature>
<dbReference type="AlphaFoldDB" id="A0AAV8GGJ1"/>
<comment type="caution">
    <text evidence="11">The sequence shown here is derived from an EMBL/GenBank/DDBJ whole genome shotgun (WGS) entry which is preliminary data.</text>
</comment>
<dbReference type="InterPro" id="IPR026961">
    <property type="entry name" value="PGG_dom"/>
</dbReference>
<evidence type="ECO:0000256" key="6">
    <source>
        <dbReference type="ARBA" id="ARBA00023136"/>
    </source>
</evidence>
<feature type="transmembrane region" description="Helical" evidence="9">
    <location>
        <begin position="505"/>
        <end position="527"/>
    </location>
</feature>
<feature type="repeat" description="ANK" evidence="7">
    <location>
        <begin position="270"/>
        <end position="292"/>
    </location>
</feature>
<feature type="compositionally biased region" description="Low complexity" evidence="8">
    <location>
        <begin position="16"/>
        <end position="30"/>
    </location>
</feature>
<name>A0AAV8GGJ1_9POAL</name>
<keyword evidence="5 7" id="KW-0040">ANK repeat</keyword>
<feature type="domain" description="PGG" evidence="10">
    <location>
        <begin position="504"/>
        <end position="609"/>
    </location>
</feature>
<dbReference type="EMBL" id="JAMFTS010000001">
    <property type="protein sequence ID" value="KAJ4802496.1"/>
    <property type="molecule type" value="Genomic_DNA"/>
</dbReference>
<keyword evidence="6 9" id="KW-0472">Membrane</keyword>
<reference evidence="11" key="1">
    <citation type="submission" date="2022-08" db="EMBL/GenBank/DDBJ databases">
        <authorList>
            <person name="Marques A."/>
        </authorList>
    </citation>
    <scope>NUCLEOTIDE SEQUENCE</scope>
    <source>
        <strain evidence="11">RhyPub2mFocal</strain>
        <tissue evidence="11">Leaves</tissue>
    </source>
</reference>
<organism evidence="11 12">
    <name type="scientific">Rhynchospora pubera</name>
    <dbReference type="NCBI Taxonomy" id="906938"/>
    <lineage>
        <taxon>Eukaryota</taxon>
        <taxon>Viridiplantae</taxon>
        <taxon>Streptophyta</taxon>
        <taxon>Embryophyta</taxon>
        <taxon>Tracheophyta</taxon>
        <taxon>Spermatophyta</taxon>
        <taxon>Magnoliopsida</taxon>
        <taxon>Liliopsida</taxon>
        <taxon>Poales</taxon>
        <taxon>Cyperaceae</taxon>
        <taxon>Cyperoideae</taxon>
        <taxon>Rhynchosporeae</taxon>
        <taxon>Rhynchospora</taxon>
    </lineage>
</organism>
<dbReference type="InterPro" id="IPR036770">
    <property type="entry name" value="Ankyrin_rpt-contain_sf"/>
</dbReference>
<protein>
    <submittedName>
        <fullName evidence="11">Ankyrin repeat family protein</fullName>
    </submittedName>
</protein>
<dbReference type="PROSITE" id="PS50297">
    <property type="entry name" value="ANK_REP_REGION"/>
    <property type="match status" value="1"/>
</dbReference>
<evidence type="ECO:0000256" key="9">
    <source>
        <dbReference type="SAM" id="Phobius"/>
    </source>
</evidence>
<dbReference type="Gene3D" id="1.25.40.20">
    <property type="entry name" value="Ankyrin repeat-containing domain"/>
    <property type="match status" value="2"/>
</dbReference>
<comment type="subcellular location">
    <subcellularLocation>
        <location evidence="1">Membrane</location>
        <topology evidence="1">Multi-pass membrane protein</topology>
    </subcellularLocation>
</comment>
<dbReference type="InterPro" id="IPR002110">
    <property type="entry name" value="Ankyrin_rpt"/>
</dbReference>
<dbReference type="PANTHER" id="PTHR24186">
    <property type="entry name" value="PROTEIN PHOSPHATASE 1 REGULATORY SUBUNIT"/>
    <property type="match status" value="1"/>
</dbReference>
<sequence length="663" mass="72700">MAAVPGNTVNSTDHQSAGSSQASSTISAPSDVEKLDKNLLEACRKGDIAYIDGLDPNNPNILSPVTPQKNNCLHLAAMLGRDKFADKVWTKFPSLLSDTNKDGETPLMAALMADNVTLASEMLTAASTLLEPADNTSDVERGNPFKEMLLKVDKRGDNALHHAIRRGFVDITVRLLNTEPTLAEKPNNVAESPMQIAAREGRSKFVKKSVKIIKSADPGPAPAGHSHSALHVDVKMGHTESPMYIAARKGHFDFVKELLKTEKSADSGPAGYSALHVAVEMGHTDITKLLLKERPHLAHNASNDGSMPLEFAVANNNLGIVKEFLEYVPYVAYLGNTKTGLTPFLVAAMNGSVPIAEEIIRACPDSAYTTSQSWENGLHQAIKHERQNFVDFILRTPQLHRLIYQVDKEGNLPIHSAAAACNPDILRSLLSHKEQDYSAPNGKGFHAVDHVISKKKLWKTLKWNESFTLLSNVIPSGWNDKAVDKTEKQTKKQSFAEVKSLTTKYITNTSVVAALLATITFAAAFTLPGGLSNDASDTGLPIFARKAVFQVFLISDTIAMCFSLAVVFLSILATWEDLDFLLNYRKTSRVLMWCAYGTTSVAFGTGLFTVLAPKILWLAILILVLCSILPFLSIIIGEWPEVLLRCRLRRQFRQDLARNIYSI</sequence>
<dbReference type="SUPFAM" id="SSF48403">
    <property type="entry name" value="Ankyrin repeat"/>
    <property type="match status" value="2"/>
</dbReference>
<accession>A0AAV8GGJ1</accession>
<dbReference type="PROSITE" id="PS50088">
    <property type="entry name" value="ANK_REPEAT"/>
    <property type="match status" value="1"/>
</dbReference>